<keyword evidence="2" id="KW-1185">Reference proteome</keyword>
<dbReference type="Proteomes" id="UP001151532">
    <property type="component" value="Chromosome 11"/>
</dbReference>
<dbReference type="EMBL" id="JAPFFK010000003">
    <property type="protein sequence ID" value="KAJ6770321.1"/>
    <property type="molecule type" value="Genomic_DNA"/>
</dbReference>
<name>A0A9Q1AGK6_SALPP</name>
<reference evidence="1" key="1">
    <citation type="submission" date="2022-11" db="EMBL/GenBank/DDBJ databases">
        <authorList>
            <person name="Hyden B.L."/>
            <person name="Feng K."/>
            <person name="Yates T."/>
            <person name="Jawdy S."/>
            <person name="Smart L.B."/>
            <person name="Muchero W."/>
        </authorList>
    </citation>
    <scope>NUCLEOTIDE SEQUENCE</scope>
    <source>
        <tissue evidence="1">Shoot tip</tissue>
    </source>
</reference>
<evidence type="ECO:0000313" key="2">
    <source>
        <dbReference type="Proteomes" id="UP001151532"/>
    </source>
</evidence>
<dbReference type="AlphaFoldDB" id="A0A9Q1AGK6"/>
<organism evidence="1 2">
    <name type="scientific">Salix purpurea</name>
    <name type="common">Purple osier willow</name>
    <dbReference type="NCBI Taxonomy" id="77065"/>
    <lineage>
        <taxon>Eukaryota</taxon>
        <taxon>Viridiplantae</taxon>
        <taxon>Streptophyta</taxon>
        <taxon>Embryophyta</taxon>
        <taxon>Tracheophyta</taxon>
        <taxon>Spermatophyta</taxon>
        <taxon>Magnoliopsida</taxon>
        <taxon>eudicotyledons</taxon>
        <taxon>Gunneridae</taxon>
        <taxon>Pentapetalae</taxon>
        <taxon>rosids</taxon>
        <taxon>fabids</taxon>
        <taxon>Malpighiales</taxon>
        <taxon>Salicaceae</taxon>
        <taxon>Saliceae</taxon>
        <taxon>Salix</taxon>
    </lineage>
</organism>
<proteinExistence type="predicted"/>
<accession>A0A9Q1AGK6</accession>
<evidence type="ECO:0000313" key="1">
    <source>
        <dbReference type="EMBL" id="KAJ6770321.1"/>
    </source>
</evidence>
<reference evidence="1" key="2">
    <citation type="journal article" date="2023" name="Int. J. Mol. Sci.">
        <title>De Novo Assembly and Annotation of 11 Diverse Shrub Willow (Salix) Genomes Reveals Novel Gene Organization in Sex-Linked Regions.</title>
        <authorList>
            <person name="Hyden B."/>
            <person name="Feng K."/>
            <person name="Yates T.B."/>
            <person name="Jawdy S."/>
            <person name="Cereghino C."/>
            <person name="Smart L.B."/>
            <person name="Muchero W."/>
        </authorList>
    </citation>
    <scope>NUCLEOTIDE SEQUENCE</scope>
    <source>
        <tissue evidence="1">Shoot tip</tissue>
    </source>
</reference>
<protein>
    <submittedName>
        <fullName evidence="1">Uncharacterized protein</fullName>
    </submittedName>
</protein>
<gene>
    <name evidence="1" type="ORF">OIU79_021049</name>
</gene>
<comment type="caution">
    <text evidence="1">The sequence shown here is derived from an EMBL/GenBank/DDBJ whole genome shotgun (WGS) entry which is preliminary data.</text>
</comment>
<sequence length="95" mass="10873">MQVVHNCMVGTYLLMTLDGFGRPFAIAHWNNRGCWSSSPTSLDQIVYRPCITLTLLNTVAALLPRFTWKRLQIPNPRFRKLGDEMRGKHKGVETV</sequence>